<organism evidence="2">
    <name type="scientific">Naegleria gruberi</name>
    <name type="common">Amoeba</name>
    <dbReference type="NCBI Taxonomy" id="5762"/>
    <lineage>
        <taxon>Eukaryota</taxon>
        <taxon>Discoba</taxon>
        <taxon>Heterolobosea</taxon>
        <taxon>Tetramitia</taxon>
        <taxon>Eutetramitia</taxon>
        <taxon>Vahlkampfiidae</taxon>
        <taxon>Naegleria</taxon>
    </lineage>
</organism>
<reference evidence="1 2" key="1">
    <citation type="journal article" date="2010" name="Cell">
        <title>The genome of Naegleria gruberi illuminates early eukaryotic versatility.</title>
        <authorList>
            <person name="Fritz-Laylin L.K."/>
            <person name="Prochnik S.E."/>
            <person name="Ginger M.L."/>
            <person name="Dacks J.B."/>
            <person name="Carpenter M.L."/>
            <person name="Field M.C."/>
            <person name="Kuo A."/>
            <person name="Paredez A."/>
            <person name="Chapman J."/>
            <person name="Pham J."/>
            <person name="Shu S."/>
            <person name="Neupane R."/>
            <person name="Cipriano M."/>
            <person name="Mancuso J."/>
            <person name="Tu H."/>
            <person name="Salamov A."/>
            <person name="Lindquist E."/>
            <person name="Shapiro H."/>
            <person name="Lucas S."/>
            <person name="Grigoriev I.V."/>
            <person name="Cande W.Z."/>
            <person name="Fulton C."/>
            <person name="Rokhsar D.S."/>
            <person name="Dawson S.C."/>
        </authorList>
    </citation>
    <scope>NUCLEOTIDE SEQUENCE [LARGE SCALE GENOMIC DNA]</scope>
    <source>
        <strain evidence="1 2">NEG-M</strain>
    </source>
</reference>
<sequence>MTDSSDSKSLVTFLLIDFHRDDEKNNYIFSKLKETMQRKLPFEKWLHSVVIDINGNFDRFITDIYHQNHSLLCSSPKALKFHTENKETQRYHHKIGDQWIHPQHGVIFEGMYSRNSSVLYPPVELFNPTGFTLLLRVFIQSNERGVIIMFGGGHSWFGINPFGISLNNGDKCYEFTSQLELCQWNDVWVSYNNAQYPGTFNESCRVFTHKNSNTKKEIFCIVNENEYHFEIPIDNDVLSLSDDDYIESEMGMEFIDHYCMDRLKGFFSSLVLFNQSCNSFDELKLVASNFLENHFKPTETYQEVLKDKFK</sequence>
<dbReference type="InParanoid" id="D2VBL9"/>
<dbReference type="EMBL" id="GG738861">
    <property type="protein sequence ID" value="EFC45819.1"/>
    <property type="molecule type" value="Genomic_DNA"/>
</dbReference>
<gene>
    <name evidence="1" type="ORF">NAEGRDRAFT_66262</name>
</gene>
<dbReference type="AlphaFoldDB" id="D2VBL9"/>
<dbReference type="VEuPathDB" id="AmoebaDB:NAEGRDRAFT_66262"/>
<dbReference type="RefSeq" id="XP_002678563.1">
    <property type="nucleotide sequence ID" value="XM_002678517.1"/>
</dbReference>
<protein>
    <submittedName>
        <fullName evidence="1">Predicted protein</fullName>
    </submittedName>
</protein>
<name>D2VBL9_NAEGR</name>
<evidence type="ECO:0000313" key="1">
    <source>
        <dbReference type="EMBL" id="EFC45819.1"/>
    </source>
</evidence>
<dbReference type="KEGG" id="ngr:NAEGRDRAFT_66262"/>
<proteinExistence type="predicted"/>
<dbReference type="Proteomes" id="UP000006671">
    <property type="component" value="Unassembled WGS sequence"/>
</dbReference>
<keyword evidence="2" id="KW-1185">Reference proteome</keyword>
<accession>D2VBL9</accession>
<dbReference type="GeneID" id="8851613"/>
<evidence type="ECO:0000313" key="2">
    <source>
        <dbReference type="Proteomes" id="UP000006671"/>
    </source>
</evidence>